<evidence type="ECO:0000313" key="1">
    <source>
        <dbReference type="EMBL" id="KAE8401283.1"/>
    </source>
</evidence>
<organism evidence="1 2">
    <name type="scientific">Aspergillus pseudonomiae</name>
    <dbReference type="NCBI Taxonomy" id="1506151"/>
    <lineage>
        <taxon>Eukaryota</taxon>
        <taxon>Fungi</taxon>
        <taxon>Dikarya</taxon>
        <taxon>Ascomycota</taxon>
        <taxon>Pezizomycotina</taxon>
        <taxon>Eurotiomycetes</taxon>
        <taxon>Eurotiomycetidae</taxon>
        <taxon>Eurotiales</taxon>
        <taxon>Aspergillaceae</taxon>
        <taxon>Aspergillus</taxon>
        <taxon>Aspergillus subgen. Circumdati</taxon>
    </lineage>
</organism>
<dbReference type="GeneID" id="43667434"/>
<gene>
    <name evidence="1" type="ORF">BDV37DRAFT_255563</name>
</gene>
<evidence type="ECO:0000313" key="2">
    <source>
        <dbReference type="Proteomes" id="UP000325579"/>
    </source>
</evidence>
<dbReference type="Proteomes" id="UP000325579">
    <property type="component" value="Unassembled WGS sequence"/>
</dbReference>
<keyword evidence="2" id="KW-1185">Reference proteome</keyword>
<sequence>MVLRAPWHPSDNKNKFLTIGRNTKSCLSLKYCPYQLDVTTEALSVIKIGFSISREAGLTYIYIYMYTSVYTMNVCTIISIPWKDEAQLNTGSRVRLKQVPWYKVQWTDRIGSERKALMQSIITLSPPTLKQIGKNENSTYHNVILQRTH</sequence>
<proteinExistence type="predicted"/>
<dbReference type="EMBL" id="ML736803">
    <property type="protein sequence ID" value="KAE8401283.1"/>
    <property type="molecule type" value="Genomic_DNA"/>
</dbReference>
<dbReference type="AlphaFoldDB" id="A0A5N7D5U9"/>
<name>A0A5N7D5U9_9EURO</name>
<protein>
    <submittedName>
        <fullName evidence="1">Uncharacterized protein</fullName>
    </submittedName>
</protein>
<accession>A0A5N7D5U9</accession>
<reference evidence="1 2" key="1">
    <citation type="submission" date="2019-04" db="EMBL/GenBank/DDBJ databases">
        <authorList>
            <consortium name="DOE Joint Genome Institute"/>
            <person name="Mondo S."/>
            <person name="Kjaerbolling I."/>
            <person name="Vesth T."/>
            <person name="Frisvad J.C."/>
            <person name="Nybo J.L."/>
            <person name="Theobald S."/>
            <person name="Kildgaard S."/>
            <person name="Isbrandt T."/>
            <person name="Kuo A."/>
            <person name="Sato A."/>
            <person name="Lyhne E.K."/>
            <person name="Kogle M.E."/>
            <person name="Wiebenga A."/>
            <person name="Kun R.S."/>
            <person name="Lubbers R.J."/>
            <person name="Makela M.R."/>
            <person name="Barry K."/>
            <person name="Chovatia M."/>
            <person name="Clum A."/>
            <person name="Daum C."/>
            <person name="Haridas S."/>
            <person name="He G."/>
            <person name="LaButti K."/>
            <person name="Lipzen A."/>
            <person name="Riley R."/>
            <person name="Salamov A."/>
            <person name="Simmons B.A."/>
            <person name="Magnuson J.K."/>
            <person name="Henrissat B."/>
            <person name="Mortensen U.H."/>
            <person name="Larsen T.O."/>
            <person name="Devries R.P."/>
            <person name="Grigoriev I.V."/>
            <person name="Machida M."/>
            <person name="Baker S.E."/>
            <person name="Andersen M.R."/>
            <person name="Cantor M.N."/>
            <person name="Hua S.X."/>
        </authorList>
    </citation>
    <scope>NUCLEOTIDE SEQUENCE [LARGE SCALE GENOMIC DNA]</scope>
    <source>
        <strain evidence="1 2">CBS 119388</strain>
    </source>
</reference>
<dbReference type="RefSeq" id="XP_031938602.1">
    <property type="nucleotide sequence ID" value="XM_032082743.1"/>
</dbReference>